<keyword evidence="5" id="KW-0067">ATP-binding</keyword>
<dbReference type="Pfam" id="PF04851">
    <property type="entry name" value="ResIII"/>
    <property type="match status" value="1"/>
</dbReference>
<evidence type="ECO:0000259" key="2">
    <source>
        <dbReference type="Pfam" id="PF04851"/>
    </source>
</evidence>
<dbReference type="PANTHER" id="PTHR11070">
    <property type="entry name" value="UVRD / RECB / PCRA DNA HELICASE FAMILY MEMBER"/>
    <property type="match status" value="1"/>
</dbReference>
<dbReference type="EMBL" id="JAPZED010000027">
    <property type="protein sequence ID" value="MCZ7695217.1"/>
    <property type="molecule type" value="Genomic_DNA"/>
</dbReference>
<keyword evidence="5" id="KW-0378">Hydrolase</keyword>
<proteinExistence type="predicted"/>
<sequence length="584" mass="67254">MARMIPSVISPSTKSAAERRIFKWFKEAEGTEDWVVFHSLGIAQHQTLIQGEVDFLVVAPKYGIFALEVKGGRVKRQDGMWYFTNHKGETNSKSRGPFEQASEAMFSIKAAIDKKIDKRKDKEHIHVKSMLYGYGVMVPDVEYETMGIDEEPWMVFDVNNDNRVKEFIMQLSKENRRKWEETYGRFNESKLPTKQDVKFLTSILRSDFDKVLAIRARINNAEQQLLELKEQQYKCLDQIEDNRRAVIYGPAGTGKTLLAIEQAKKSVAEGKKIALLCFNNSISQWFQAYFREEAAEYIPAYIGTFHKMLLDITTEAGFSITVPANNEARNLFYKEILPTKALEILLENPKEFDEIIIDEAQDLIRENYLDILDLIIKKGFDRGSWRLFGDFSRQAIYADGLDGKTMLEMLEDRTAFIKLKLSENCRNTKQICDDIEVITGYEASKDLWTKVEGLPVDHKVCKSDEEALEKLVALLHELEEKNIDKEKITILSPRSRGNSIVSQIEDIRIKDFSFKYTEELSFSTVQSFKGLENAVIILVDVDSYSAINLMYVALSRARTTLYIFETKTAHAEYNQLQLRRLING</sequence>
<organism evidence="5 6">
    <name type="scientific">Mediterraneibacter gnavus</name>
    <name type="common">Ruminococcus gnavus</name>
    <dbReference type="NCBI Taxonomy" id="33038"/>
    <lineage>
        <taxon>Bacteria</taxon>
        <taxon>Bacillati</taxon>
        <taxon>Bacillota</taxon>
        <taxon>Clostridia</taxon>
        <taxon>Lachnospirales</taxon>
        <taxon>Lachnospiraceae</taxon>
        <taxon>Mediterraneibacter</taxon>
    </lineage>
</organism>
<dbReference type="RefSeq" id="WP_269763097.1">
    <property type="nucleotide sequence ID" value="NZ_JAPZEC010000027.1"/>
</dbReference>
<dbReference type="Proteomes" id="UP001148455">
    <property type="component" value="Unassembled WGS sequence"/>
</dbReference>
<dbReference type="GO" id="GO:0005829">
    <property type="term" value="C:cytosol"/>
    <property type="evidence" value="ECO:0007669"/>
    <property type="project" value="TreeGrafter"/>
</dbReference>
<dbReference type="GO" id="GO:0016787">
    <property type="term" value="F:hydrolase activity"/>
    <property type="evidence" value="ECO:0007669"/>
    <property type="project" value="InterPro"/>
</dbReference>
<keyword evidence="1" id="KW-0175">Coiled coil</keyword>
<feature type="domain" description="NERD" evidence="3">
    <location>
        <begin position="15"/>
        <end position="129"/>
    </location>
</feature>
<dbReference type="InterPro" id="IPR027785">
    <property type="entry name" value="UvrD-like_helicase_C"/>
</dbReference>
<dbReference type="InterPro" id="IPR011528">
    <property type="entry name" value="NERD"/>
</dbReference>
<reference evidence="5" key="1">
    <citation type="submission" date="2022-12" db="EMBL/GenBank/DDBJ databases">
        <title>Genome of R. gnavus strain RSHDN_123.</title>
        <authorList>
            <person name="Abdugheni R."/>
        </authorList>
    </citation>
    <scope>NUCLEOTIDE SEQUENCE</scope>
    <source>
        <strain evidence="5">RSHDN_123</strain>
    </source>
</reference>
<dbReference type="Pfam" id="PF13538">
    <property type="entry name" value="UvrD_C_2"/>
    <property type="match status" value="1"/>
</dbReference>
<evidence type="ECO:0000259" key="3">
    <source>
        <dbReference type="Pfam" id="PF08378"/>
    </source>
</evidence>
<evidence type="ECO:0000313" key="6">
    <source>
        <dbReference type="Proteomes" id="UP001148455"/>
    </source>
</evidence>
<evidence type="ECO:0000256" key="1">
    <source>
        <dbReference type="SAM" id="Coils"/>
    </source>
</evidence>
<dbReference type="AlphaFoldDB" id="A0A9X3HGJ5"/>
<dbReference type="InterPro" id="IPR027417">
    <property type="entry name" value="P-loop_NTPase"/>
</dbReference>
<keyword evidence="5" id="KW-0347">Helicase</keyword>
<evidence type="ECO:0000313" key="5">
    <source>
        <dbReference type="EMBL" id="MCZ7695217.1"/>
    </source>
</evidence>
<dbReference type="GO" id="GO:0005524">
    <property type="term" value="F:ATP binding"/>
    <property type="evidence" value="ECO:0007669"/>
    <property type="project" value="InterPro"/>
</dbReference>
<gene>
    <name evidence="5" type="ORF">O8D18_14550</name>
</gene>
<dbReference type="SUPFAM" id="SSF52540">
    <property type="entry name" value="P-loop containing nucleoside triphosphate hydrolases"/>
    <property type="match status" value="1"/>
</dbReference>
<comment type="caution">
    <text evidence="5">The sequence shown here is derived from an EMBL/GenBank/DDBJ whole genome shotgun (WGS) entry which is preliminary data.</text>
</comment>
<dbReference type="GO" id="GO:0003677">
    <property type="term" value="F:DNA binding"/>
    <property type="evidence" value="ECO:0007669"/>
    <property type="project" value="InterPro"/>
</dbReference>
<dbReference type="GO" id="GO:0000725">
    <property type="term" value="P:recombinational repair"/>
    <property type="evidence" value="ECO:0007669"/>
    <property type="project" value="TreeGrafter"/>
</dbReference>
<keyword evidence="5" id="KW-0547">Nucleotide-binding</keyword>
<feature type="domain" description="Helicase/UvrB N-terminal" evidence="2">
    <location>
        <begin position="227"/>
        <end position="374"/>
    </location>
</feature>
<feature type="coiled-coil region" evidence="1">
    <location>
        <begin position="461"/>
        <end position="488"/>
    </location>
</feature>
<evidence type="ECO:0000259" key="4">
    <source>
        <dbReference type="Pfam" id="PF13538"/>
    </source>
</evidence>
<feature type="domain" description="UvrD-like helicase C-terminal" evidence="4">
    <location>
        <begin position="522"/>
        <end position="563"/>
    </location>
</feature>
<protein>
    <submittedName>
        <fullName evidence="5">NERD domain-containing protein/DEAD/DEAH box helicase</fullName>
    </submittedName>
</protein>
<dbReference type="Gene3D" id="3.40.50.300">
    <property type="entry name" value="P-loop containing nucleotide triphosphate hydrolases"/>
    <property type="match status" value="2"/>
</dbReference>
<dbReference type="GO" id="GO:0043138">
    <property type="term" value="F:3'-5' DNA helicase activity"/>
    <property type="evidence" value="ECO:0007669"/>
    <property type="project" value="TreeGrafter"/>
</dbReference>
<accession>A0A9X3HGJ5</accession>
<dbReference type="InterPro" id="IPR006935">
    <property type="entry name" value="Helicase/UvrB_N"/>
</dbReference>
<dbReference type="InterPro" id="IPR000212">
    <property type="entry name" value="DNA_helicase_UvrD/REP"/>
</dbReference>
<name>A0A9X3HGJ5_MEDGN</name>
<dbReference type="Pfam" id="PF08378">
    <property type="entry name" value="NERD"/>
    <property type="match status" value="1"/>
</dbReference>
<dbReference type="PANTHER" id="PTHR11070:SF45">
    <property type="entry name" value="DNA 3'-5' HELICASE"/>
    <property type="match status" value="1"/>
</dbReference>